<dbReference type="Proteomes" id="UP000596742">
    <property type="component" value="Unassembled WGS sequence"/>
</dbReference>
<name>A0A8B6DRU4_MYTGA</name>
<comment type="caution">
    <text evidence="1">The sequence shown here is derived from an EMBL/GenBank/DDBJ whole genome shotgun (WGS) entry which is preliminary data.</text>
</comment>
<evidence type="ECO:0000313" key="2">
    <source>
        <dbReference type="Proteomes" id="UP000596742"/>
    </source>
</evidence>
<reference evidence="1" key="1">
    <citation type="submission" date="2018-11" db="EMBL/GenBank/DDBJ databases">
        <authorList>
            <person name="Alioto T."/>
            <person name="Alioto T."/>
        </authorList>
    </citation>
    <scope>NUCLEOTIDE SEQUENCE</scope>
</reference>
<dbReference type="EMBL" id="UYJE01003833">
    <property type="protein sequence ID" value="VDI22683.1"/>
    <property type="molecule type" value="Genomic_DNA"/>
</dbReference>
<protein>
    <submittedName>
        <fullName evidence="1">Uncharacterized protein</fullName>
    </submittedName>
</protein>
<organism evidence="1 2">
    <name type="scientific">Mytilus galloprovincialis</name>
    <name type="common">Mediterranean mussel</name>
    <dbReference type="NCBI Taxonomy" id="29158"/>
    <lineage>
        <taxon>Eukaryota</taxon>
        <taxon>Metazoa</taxon>
        <taxon>Spiralia</taxon>
        <taxon>Lophotrochozoa</taxon>
        <taxon>Mollusca</taxon>
        <taxon>Bivalvia</taxon>
        <taxon>Autobranchia</taxon>
        <taxon>Pteriomorphia</taxon>
        <taxon>Mytilida</taxon>
        <taxon>Mytiloidea</taxon>
        <taxon>Mytilidae</taxon>
        <taxon>Mytilinae</taxon>
        <taxon>Mytilus</taxon>
    </lineage>
</organism>
<accession>A0A8B6DRU4</accession>
<keyword evidence="2" id="KW-1185">Reference proteome</keyword>
<dbReference type="AlphaFoldDB" id="A0A8B6DRU4"/>
<evidence type="ECO:0000313" key="1">
    <source>
        <dbReference type="EMBL" id="VDI22683.1"/>
    </source>
</evidence>
<sequence>MTETDTSKSQPVNPYITIDFDAASTASINSIDSLGLKTEVVTNKQDYERTRAGRSRSTNFRNG</sequence>
<proteinExistence type="predicted"/>
<gene>
    <name evidence="1" type="ORF">MGAL_10B038459</name>
</gene>